<keyword evidence="2" id="KW-1185">Reference proteome</keyword>
<proteinExistence type="predicted"/>
<sequence length="547" mass="63032">MIKNKKNNAILTVVLLICLVLGNLNFAYAKELLVEKKPITIMYYCDADNDLEPDLLSDVVEMKKGVTKEINLIALVDRHESYSSDQEVFGEDFDDTRLYKINPNEVKRLDGGKQFPKISTIFTTFEANMGDAYTLKNFIDYCKEKYPADKYVLILSNHGGGPRKDPKNEKRKMVCTDETNGYDALYTGEISDVLTKEQSVDVLGLDACYMGNVEFAYQFYKGNGGFEADIMVGCATAEWEQGWKYDKILNRLQTKDGHNNEKDSTLGGYEKYYSPKTITNAQIGAIIVEEQRDSCKNIVTNQTLSCYDLSKVKDVKNAVDGLVVAIEDEKQKIEELRGNISNPKIMHYFYSNNIISQLFYPLFDLYDFAKEIKYSDKFTKTVADEVYNEKQPNTVMNEVYIEKQQTAVYDVIYNQNEDILITNLSNIYSKSQTLMDRVDDMILYSYGGEDYDGFKDGKNGLSIFFPSGDSEVYSNRVYHRHFESQFWYSPLDLTKYLALGDMCYGKLKWCKEGINKEINKVGNWFELLDKWYDKDNGPEGGYNEYRW</sequence>
<dbReference type="Pfam" id="PF03415">
    <property type="entry name" value="Peptidase_C11"/>
    <property type="match status" value="1"/>
</dbReference>
<dbReference type="Proteomes" id="UP000886818">
    <property type="component" value="Chromosome"/>
</dbReference>
<evidence type="ECO:0000313" key="1">
    <source>
        <dbReference type="EMBL" id="QXM06241.1"/>
    </source>
</evidence>
<dbReference type="PANTHER" id="PTHR37835:SF1">
    <property type="entry name" value="ALPHA-CLOSTRIPAIN"/>
    <property type="match status" value="1"/>
</dbReference>
<dbReference type="InterPro" id="IPR005077">
    <property type="entry name" value="Peptidase_C11"/>
</dbReference>
<organism evidence="1 2">
    <name type="scientific">Crassaminicella indica</name>
    <dbReference type="NCBI Taxonomy" id="2855394"/>
    <lineage>
        <taxon>Bacteria</taxon>
        <taxon>Bacillati</taxon>
        <taxon>Bacillota</taxon>
        <taxon>Clostridia</taxon>
        <taxon>Eubacteriales</taxon>
        <taxon>Clostridiaceae</taxon>
        <taxon>Crassaminicella</taxon>
    </lineage>
</organism>
<reference evidence="1" key="1">
    <citation type="submission" date="2021-07" db="EMBL/GenBank/DDBJ databases">
        <title>Complete genome sequence of Crassaminicella sp. 143-21, isolated from a deep-sea hydrothermal vent.</title>
        <authorList>
            <person name="Li X."/>
        </authorList>
    </citation>
    <scope>NUCLEOTIDE SEQUENCE</scope>
    <source>
        <strain evidence="1">143-21</strain>
    </source>
</reference>
<protein>
    <submittedName>
        <fullName evidence="1">Clostripain</fullName>
    </submittedName>
</protein>
<dbReference type="PANTHER" id="PTHR37835">
    <property type="entry name" value="ALPHA-CLOSTRIPAIN"/>
    <property type="match status" value="1"/>
</dbReference>
<evidence type="ECO:0000313" key="2">
    <source>
        <dbReference type="Proteomes" id="UP000886818"/>
    </source>
</evidence>
<name>A0ABX8RBQ4_9CLOT</name>
<accession>A0ABX8RBQ4</accession>
<dbReference type="RefSeq" id="WP_218282937.1">
    <property type="nucleotide sequence ID" value="NZ_CP078093.1"/>
</dbReference>
<dbReference type="EMBL" id="CP078093">
    <property type="protein sequence ID" value="QXM06241.1"/>
    <property type="molecule type" value="Genomic_DNA"/>
</dbReference>
<gene>
    <name evidence="1" type="ORF">KVH43_12995</name>
</gene>